<keyword evidence="3" id="KW-0805">Transcription regulation</keyword>
<evidence type="ECO:0000256" key="4">
    <source>
        <dbReference type="ARBA" id="ARBA00023125"/>
    </source>
</evidence>
<comment type="caution">
    <text evidence="11">The sequence shown here is derived from an EMBL/GenBank/DDBJ whole genome shotgun (WGS) entry which is preliminary data.</text>
</comment>
<evidence type="ECO:0000256" key="2">
    <source>
        <dbReference type="ARBA" id="ARBA00007214"/>
    </source>
</evidence>
<dbReference type="GO" id="GO:0003700">
    <property type="term" value="F:DNA-binding transcription factor activity"/>
    <property type="evidence" value="ECO:0007669"/>
    <property type="project" value="TreeGrafter"/>
</dbReference>
<dbReference type="PANTHER" id="PTHR31713:SF14">
    <property type="entry name" value="CALMODULIN-BINDING PROTEIN 60 A"/>
    <property type="match status" value="1"/>
</dbReference>
<gene>
    <name evidence="11" type="ORF">TEA_023058</name>
</gene>
<feature type="signal peptide" evidence="8">
    <location>
        <begin position="1"/>
        <end position="24"/>
    </location>
</feature>
<keyword evidence="12" id="KW-1185">Reference proteome</keyword>
<keyword evidence="5" id="KW-0010">Activator</keyword>
<dbReference type="Proteomes" id="UP000306102">
    <property type="component" value="Unassembled WGS sequence"/>
</dbReference>
<evidence type="ECO:0000256" key="8">
    <source>
        <dbReference type="SAM" id="SignalP"/>
    </source>
</evidence>
<dbReference type="EMBL" id="SDRB02003161">
    <property type="protein sequence ID" value="THG18288.1"/>
    <property type="molecule type" value="Genomic_DNA"/>
</dbReference>
<keyword evidence="8" id="KW-0732">Signal</keyword>
<evidence type="ECO:0000256" key="1">
    <source>
        <dbReference type="ARBA" id="ARBA00004123"/>
    </source>
</evidence>
<evidence type="ECO:0000259" key="10">
    <source>
        <dbReference type="Pfam" id="PF20452"/>
    </source>
</evidence>
<keyword evidence="7" id="KW-0539">Nucleus</keyword>
<proteinExistence type="inferred from homology"/>
<dbReference type="AlphaFoldDB" id="A0A4S4ENL9"/>
<evidence type="ECO:0000256" key="5">
    <source>
        <dbReference type="ARBA" id="ARBA00023159"/>
    </source>
</evidence>
<accession>A0A4S4ENL9</accession>
<organism evidence="11 12">
    <name type="scientific">Camellia sinensis var. sinensis</name>
    <name type="common">China tea</name>
    <dbReference type="NCBI Taxonomy" id="542762"/>
    <lineage>
        <taxon>Eukaryota</taxon>
        <taxon>Viridiplantae</taxon>
        <taxon>Streptophyta</taxon>
        <taxon>Embryophyta</taxon>
        <taxon>Tracheophyta</taxon>
        <taxon>Spermatophyta</taxon>
        <taxon>Magnoliopsida</taxon>
        <taxon>eudicotyledons</taxon>
        <taxon>Gunneridae</taxon>
        <taxon>Pentapetalae</taxon>
        <taxon>asterids</taxon>
        <taxon>Ericales</taxon>
        <taxon>Theaceae</taxon>
        <taxon>Camellia</taxon>
    </lineage>
</organism>
<dbReference type="InterPro" id="IPR012416">
    <property type="entry name" value="CBP60"/>
</dbReference>
<dbReference type="Pfam" id="PF20452">
    <property type="entry name" value="Calmod_bind_C"/>
    <property type="match status" value="1"/>
</dbReference>
<evidence type="ECO:0000313" key="11">
    <source>
        <dbReference type="EMBL" id="THG18288.1"/>
    </source>
</evidence>
<evidence type="ECO:0000256" key="3">
    <source>
        <dbReference type="ARBA" id="ARBA00023015"/>
    </source>
</evidence>
<feature type="domain" description="Calmodulin binding protein central" evidence="9">
    <location>
        <begin position="38"/>
        <end position="62"/>
    </location>
</feature>
<feature type="chain" id="PRO_5020713805" evidence="8">
    <location>
        <begin position="25"/>
        <end position="134"/>
    </location>
</feature>
<dbReference type="GO" id="GO:0005634">
    <property type="term" value="C:nucleus"/>
    <property type="evidence" value="ECO:0007669"/>
    <property type="project" value="UniProtKB-SubCell"/>
</dbReference>
<protein>
    <submittedName>
        <fullName evidence="11">Uncharacterized protein</fullName>
    </submittedName>
</protein>
<evidence type="ECO:0000259" key="9">
    <source>
        <dbReference type="Pfam" id="PF20451"/>
    </source>
</evidence>
<evidence type="ECO:0000313" key="12">
    <source>
        <dbReference type="Proteomes" id="UP000306102"/>
    </source>
</evidence>
<comment type="similarity">
    <text evidence="2">Belongs to the plant ACBP60 protein family.</text>
</comment>
<feature type="domain" description="Calmodulin binding protein C-terminal" evidence="10">
    <location>
        <begin position="69"/>
        <end position="115"/>
    </location>
</feature>
<dbReference type="InterPro" id="IPR046830">
    <property type="entry name" value="Calmod_bind_M"/>
</dbReference>
<dbReference type="PANTHER" id="PTHR31713">
    <property type="entry name" value="OS02G0177800 PROTEIN"/>
    <property type="match status" value="1"/>
</dbReference>
<dbReference type="GO" id="GO:0080142">
    <property type="term" value="P:regulation of salicylic acid biosynthetic process"/>
    <property type="evidence" value="ECO:0007669"/>
    <property type="project" value="TreeGrafter"/>
</dbReference>
<keyword evidence="6" id="KW-0804">Transcription</keyword>
<evidence type="ECO:0000256" key="7">
    <source>
        <dbReference type="ARBA" id="ARBA00023242"/>
    </source>
</evidence>
<dbReference type="GO" id="GO:0043565">
    <property type="term" value="F:sequence-specific DNA binding"/>
    <property type="evidence" value="ECO:0007669"/>
    <property type="project" value="TreeGrafter"/>
</dbReference>
<dbReference type="InterPro" id="IPR046829">
    <property type="entry name" value="Calmod_bind_C"/>
</dbReference>
<dbReference type="STRING" id="542762.A0A4S4ENL9"/>
<evidence type="ECO:0000256" key="6">
    <source>
        <dbReference type="ARBA" id="ARBA00023163"/>
    </source>
</evidence>
<sequence>MYMLDKRLLLSLFLIKTSLKLKLALYKGTTVLVKLRLSMRVILGAGMSAEMWEVTVDHARTCTIDPGFYFYCPGSQQKSGVVFNAVRQVMRLLPECQYSPIDKLFETEKAFFNHLGLISFFIYCFDEGSVSCWT</sequence>
<dbReference type="Pfam" id="PF20451">
    <property type="entry name" value="Calmod_bind_M"/>
    <property type="match status" value="1"/>
</dbReference>
<comment type="subcellular location">
    <subcellularLocation>
        <location evidence="1">Nucleus</location>
    </subcellularLocation>
</comment>
<keyword evidence="4" id="KW-0238">DNA-binding</keyword>
<reference evidence="11 12" key="1">
    <citation type="journal article" date="2018" name="Proc. Natl. Acad. Sci. U.S.A.">
        <title>Draft genome sequence of Camellia sinensis var. sinensis provides insights into the evolution of the tea genome and tea quality.</title>
        <authorList>
            <person name="Wei C."/>
            <person name="Yang H."/>
            <person name="Wang S."/>
            <person name="Zhao J."/>
            <person name="Liu C."/>
            <person name="Gao L."/>
            <person name="Xia E."/>
            <person name="Lu Y."/>
            <person name="Tai Y."/>
            <person name="She G."/>
            <person name="Sun J."/>
            <person name="Cao H."/>
            <person name="Tong W."/>
            <person name="Gao Q."/>
            <person name="Li Y."/>
            <person name="Deng W."/>
            <person name="Jiang X."/>
            <person name="Wang W."/>
            <person name="Chen Q."/>
            <person name="Zhang S."/>
            <person name="Li H."/>
            <person name="Wu J."/>
            <person name="Wang P."/>
            <person name="Li P."/>
            <person name="Shi C."/>
            <person name="Zheng F."/>
            <person name="Jian J."/>
            <person name="Huang B."/>
            <person name="Shan D."/>
            <person name="Shi M."/>
            <person name="Fang C."/>
            <person name="Yue Y."/>
            <person name="Li F."/>
            <person name="Li D."/>
            <person name="Wei S."/>
            <person name="Han B."/>
            <person name="Jiang C."/>
            <person name="Yin Y."/>
            <person name="Xia T."/>
            <person name="Zhang Z."/>
            <person name="Bennetzen J.L."/>
            <person name="Zhao S."/>
            <person name="Wan X."/>
        </authorList>
    </citation>
    <scope>NUCLEOTIDE SEQUENCE [LARGE SCALE GENOMIC DNA]</scope>
    <source>
        <strain evidence="12">cv. Shuchazao</strain>
        <tissue evidence="11">Leaf</tissue>
    </source>
</reference>
<dbReference type="GO" id="GO:0005516">
    <property type="term" value="F:calmodulin binding"/>
    <property type="evidence" value="ECO:0007669"/>
    <property type="project" value="InterPro"/>
</dbReference>
<name>A0A4S4ENL9_CAMSN</name>